<dbReference type="OMA" id="PRFFEQK"/>
<evidence type="ECO:0000256" key="5">
    <source>
        <dbReference type="ARBA" id="ARBA00041523"/>
    </source>
</evidence>
<organism evidence="9">
    <name type="scientific">Culicoides sonorensis</name>
    <name type="common">Biting midge</name>
    <dbReference type="NCBI Taxonomy" id="179676"/>
    <lineage>
        <taxon>Eukaryota</taxon>
        <taxon>Metazoa</taxon>
        <taxon>Ecdysozoa</taxon>
        <taxon>Arthropoda</taxon>
        <taxon>Hexapoda</taxon>
        <taxon>Insecta</taxon>
        <taxon>Pterygota</taxon>
        <taxon>Neoptera</taxon>
        <taxon>Endopterygota</taxon>
        <taxon>Diptera</taxon>
        <taxon>Nematocera</taxon>
        <taxon>Chironomoidea</taxon>
        <taxon>Ceratopogonidae</taxon>
        <taxon>Ceratopogoninae</taxon>
        <taxon>Culicoides</taxon>
        <taxon>Monoculicoides</taxon>
    </lineage>
</organism>
<feature type="domain" description="GST C-terminal" evidence="8">
    <location>
        <begin position="88"/>
        <end position="213"/>
    </location>
</feature>
<dbReference type="EMBL" id="UFQT01000045">
    <property type="protein sequence ID" value="SSX18837.1"/>
    <property type="molecule type" value="Genomic_DNA"/>
</dbReference>
<comment type="similarity">
    <text evidence="1">Belongs to the GST superfamily. Theta family.</text>
</comment>
<dbReference type="PROSITE" id="PS50405">
    <property type="entry name" value="GST_CTER"/>
    <property type="match status" value="1"/>
</dbReference>
<dbReference type="Pfam" id="PF00043">
    <property type="entry name" value="GST_C"/>
    <property type="match status" value="1"/>
</dbReference>
<dbReference type="EC" id="2.5.1.18" evidence="3"/>
<evidence type="ECO:0000256" key="2">
    <source>
        <dbReference type="ARBA" id="ARBA00011738"/>
    </source>
</evidence>
<dbReference type="PANTHER" id="PTHR43969:SF9">
    <property type="entry name" value="GLUTATHIONE S TRANSFERASE D10, ISOFORM A-RELATED"/>
    <property type="match status" value="1"/>
</dbReference>
<dbReference type="InterPro" id="IPR004046">
    <property type="entry name" value="GST_C"/>
</dbReference>
<sequence>MSPILYYLPEGPPTRGVLFLIRYLNLDVELKLCRTYMNEHKDPKYLKLNPCHTVPTLDDNGFVLIDSQAIAVYLAEQYGASSNLFGNSVKDRSSVLQRLFFNSTMFEQVKLILAPIIYGDVTKFEEKALAKIYEMLDCLEIFLTGQDFVAGSSLTIADFFLVNNVITFMHLKFDMDKYKHIKDWVQRMKVLTGFTECEEGAISLSKLVLPKLK</sequence>
<reference evidence="9" key="1">
    <citation type="submission" date="2018-07" db="EMBL/GenBank/DDBJ databases">
        <authorList>
            <person name="Quirk P.G."/>
            <person name="Krulwich T.A."/>
        </authorList>
    </citation>
    <scope>NUCLEOTIDE SEQUENCE</scope>
</reference>
<dbReference type="GO" id="GO:0004364">
    <property type="term" value="F:glutathione transferase activity"/>
    <property type="evidence" value="ECO:0007669"/>
    <property type="project" value="UniProtKB-EC"/>
</dbReference>
<dbReference type="SFLD" id="SFLDS00019">
    <property type="entry name" value="Glutathione_Transferase_(cytos"/>
    <property type="match status" value="1"/>
</dbReference>
<dbReference type="Gene3D" id="3.40.30.10">
    <property type="entry name" value="Glutaredoxin"/>
    <property type="match status" value="1"/>
</dbReference>
<comment type="subunit">
    <text evidence="2">Homodimer.</text>
</comment>
<dbReference type="Gene3D" id="1.20.1050.10">
    <property type="match status" value="1"/>
</dbReference>
<dbReference type="PANTHER" id="PTHR43969">
    <property type="entry name" value="GLUTATHIONE S TRANSFERASE D10, ISOFORM A-RELATED"/>
    <property type="match status" value="1"/>
</dbReference>
<gene>
    <name evidence="9" type="primary">CSON010976</name>
</gene>
<accession>A0A336LR34</accession>
<evidence type="ECO:0000256" key="3">
    <source>
        <dbReference type="ARBA" id="ARBA00012452"/>
    </source>
</evidence>
<evidence type="ECO:0000256" key="4">
    <source>
        <dbReference type="ARBA" id="ARBA00022679"/>
    </source>
</evidence>
<dbReference type="VEuPathDB" id="VectorBase:CSON010976"/>
<dbReference type="GO" id="GO:0006749">
    <property type="term" value="P:glutathione metabolic process"/>
    <property type="evidence" value="ECO:0007669"/>
    <property type="project" value="TreeGrafter"/>
</dbReference>
<evidence type="ECO:0000259" key="8">
    <source>
        <dbReference type="PROSITE" id="PS50405"/>
    </source>
</evidence>
<dbReference type="InterPro" id="IPR036282">
    <property type="entry name" value="Glutathione-S-Trfase_C_sf"/>
</dbReference>
<dbReference type="FunFam" id="3.40.30.10:FF:000034">
    <property type="entry name" value="glutathione S-transferase 1"/>
    <property type="match status" value="1"/>
</dbReference>
<dbReference type="PROSITE" id="PS50404">
    <property type="entry name" value="GST_NTER"/>
    <property type="match status" value="1"/>
</dbReference>
<dbReference type="CDD" id="cd03177">
    <property type="entry name" value="GST_C_Delta_Epsilon"/>
    <property type="match status" value="1"/>
</dbReference>
<dbReference type="InterPro" id="IPR036249">
    <property type="entry name" value="Thioredoxin-like_sf"/>
</dbReference>
<evidence type="ECO:0000313" key="9">
    <source>
        <dbReference type="EMBL" id="SSX18837.1"/>
    </source>
</evidence>
<keyword evidence="4" id="KW-0808">Transferase</keyword>
<dbReference type="SFLD" id="SFLDG00358">
    <property type="entry name" value="Main_(cytGST)"/>
    <property type="match status" value="1"/>
</dbReference>
<dbReference type="InterPro" id="IPR004045">
    <property type="entry name" value="Glutathione_S-Trfase_N"/>
</dbReference>
<evidence type="ECO:0000259" key="7">
    <source>
        <dbReference type="PROSITE" id="PS50404"/>
    </source>
</evidence>
<dbReference type="InterPro" id="IPR040079">
    <property type="entry name" value="Glutathione_S-Trfase"/>
</dbReference>
<feature type="domain" description="GST N-terminal" evidence="7">
    <location>
        <begin position="1"/>
        <end position="82"/>
    </location>
</feature>
<name>A0A336LR34_CULSO</name>
<proteinExistence type="inferred from homology"/>
<protein>
    <recommendedName>
        <fullName evidence="3">glutathione transferase</fullName>
        <ecNumber evidence="3">2.5.1.18</ecNumber>
    </recommendedName>
    <alternativeName>
        <fullName evidence="5">GST class-theta</fullName>
    </alternativeName>
</protein>
<comment type="catalytic activity">
    <reaction evidence="6">
        <text>RX + glutathione = an S-substituted glutathione + a halide anion + H(+)</text>
        <dbReference type="Rhea" id="RHEA:16437"/>
        <dbReference type="ChEBI" id="CHEBI:15378"/>
        <dbReference type="ChEBI" id="CHEBI:16042"/>
        <dbReference type="ChEBI" id="CHEBI:17792"/>
        <dbReference type="ChEBI" id="CHEBI:57925"/>
        <dbReference type="ChEBI" id="CHEBI:90779"/>
        <dbReference type="EC" id="2.5.1.18"/>
    </reaction>
</comment>
<dbReference type="SUPFAM" id="SSF52833">
    <property type="entry name" value="Thioredoxin-like"/>
    <property type="match status" value="1"/>
</dbReference>
<evidence type="ECO:0000256" key="1">
    <source>
        <dbReference type="ARBA" id="ARBA00009899"/>
    </source>
</evidence>
<dbReference type="AlphaFoldDB" id="A0A336LR34"/>
<dbReference type="FunFam" id="1.20.1050.10:FF:000007">
    <property type="entry name" value="Glutathione S-transferase 1-1"/>
    <property type="match status" value="1"/>
</dbReference>
<evidence type="ECO:0000256" key="6">
    <source>
        <dbReference type="ARBA" id="ARBA00047960"/>
    </source>
</evidence>
<dbReference type="SUPFAM" id="SSF47616">
    <property type="entry name" value="GST C-terminal domain-like"/>
    <property type="match status" value="1"/>
</dbReference>
<dbReference type="InterPro" id="IPR010987">
    <property type="entry name" value="Glutathione-S-Trfase_C-like"/>
</dbReference>
<dbReference type="Pfam" id="PF13417">
    <property type="entry name" value="GST_N_3"/>
    <property type="match status" value="1"/>
</dbReference>